<protein>
    <submittedName>
        <fullName evidence="1">Uncharacterized protein</fullName>
    </submittedName>
</protein>
<gene>
    <name evidence="1" type="ORF">O6H91_07G094300</name>
</gene>
<keyword evidence="2" id="KW-1185">Reference proteome</keyword>
<name>A0ACC2D806_DIPCM</name>
<evidence type="ECO:0000313" key="2">
    <source>
        <dbReference type="Proteomes" id="UP001162992"/>
    </source>
</evidence>
<sequence>MASNWDSLTSVDGKEELVSHLQRMADFLKQHEVLWRAHLVSFFQERLWEKMDKEWSKSLEHVAVQELLKLPLGITHDGWPSSLREFASIARSLSLFRKPKSSNHMVSKPPPINRVLAQGMNSKKLHEVEILGAVVAHFAEKVKATDVIDVGAGQGYLAQVLSFQYELPVIAIDCCSHHMDVTKKRAAQIQKHYKARVQKDQWGQSAFPGPRTLTYHFGAVETPTLLPLLNSILLSESAAASNKPRNISVLDDGNPLQDKSTCLDATNCFGSSQPPGKHGDIRSVVVAGLHACGDLSANMLRNFLDCDEVNAVVCVGCCYNLLSEGHNCGFPLSEGVKNAGLLLDRSGRDLACQSAERWSSMRPEAAAQNFQVHTFRAAFQLVLQRYYPKVAAANPCVGRLGKARRRKQTCKGLPSTTSGSKLPEISLQVEHLQLDIESATTDQSNPDKSVESFGQRDTTEKVIGCITEIDLISQSRQSYLEKDYIKESLLGFQEYAKTALKRLRLPEVPEKELVSIWEEIEPYMALVGVFWSLRAVLAPVLESYILLDRLLFLKEQALKANNEDRETIISQLVPLFDPLVSPRNMAIVAMRCA</sequence>
<comment type="caution">
    <text evidence="1">The sequence shown here is derived from an EMBL/GenBank/DDBJ whole genome shotgun (WGS) entry which is preliminary data.</text>
</comment>
<organism evidence="1 2">
    <name type="scientific">Diphasiastrum complanatum</name>
    <name type="common">Issler's clubmoss</name>
    <name type="synonym">Lycopodium complanatum</name>
    <dbReference type="NCBI Taxonomy" id="34168"/>
    <lineage>
        <taxon>Eukaryota</taxon>
        <taxon>Viridiplantae</taxon>
        <taxon>Streptophyta</taxon>
        <taxon>Embryophyta</taxon>
        <taxon>Tracheophyta</taxon>
        <taxon>Lycopodiopsida</taxon>
        <taxon>Lycopodiales</taxon>
        <taxon>Lycopodiaceae</taxon>
        <taxon>Lycopodioideae</taxon>
        <taxon>Diphasiastrum</taxon>
    </lineage>
</organism>
<dbReference type="EMBL" id="CM055098">
    <property type="protein sequence ID" value="KAJ7550309.1"/>
    <property type="molecule type" value="Genomic_DNA"/>
</dbReference>
<accession>A0ACC2D806</accession>
<evidence type="ECO:0000313" key="1">
    <source>
        <dbReference type="EMBL" id="KAJ7550309.1"/>
    </source>
</evidence>
<proteinExistence type="predicted"/>
<dbReference type="Proteomes" id="UP001162992">
    <property type="component" value="Chromosome 7"/>
</dbReference>
<reference evidence="2" key="1">
    <citation type="journal article" date="2024" name="Proc. Natl. Acad. Sci. U.S.A.">
        <title>Extraordinary preservation of gene collinearity over three hundred million years revealed in homosporous lycophytes.</title>
        <authorList>
            <person name="Li C."/>
            <person name="Wickell D."/>
            <person name="Kuo L.Y."/>
            <person name="Chen X."/>
            <person name="Nie B."/>
            <person name="Liao X."/>
            <person name="Peng D."/>
            <person name="Ji J."/>
            <person name="Jenkins J."/>
            <person name="Williams M."/>
            <person name="Shu S."/>
            <person name="Plott C."/>
            <person name="Barry K."/>
            <person name="Rajasekar S."/>
            <person name="Grimwood J."/>
            <person name="Han X."/>
            <person name="Sun S."/>
            <person name="Hou Z."/>
            <person name="He W."/>
            <person name="Dai G."/>
            <person name="Sun C."/>
            <person name="Schmutz J."/>
            <person name="Leebens-Mack J.H."/>
            <person name="Li F.W."/>
            <person name="Wang L."/>
        </authorList>
    </citation>
    <scope>NUCLEOTIDE SEQUENCE [LARGE SCALE GENOMIC DNA]</scope>
    <source>
        <strain evidence="2">cv. PW_Plant_1</strain>
    </source>
</reference>